<keyword evidence="2" id="KW-1185">Reference proteome</keyword>
<accession>A0AAW2EQL0</accession>
<sequence length="171" mass="19331">MATSRQLAGPASTTWIRPRRCVYDPGRDAPDAFSSRHECTIDASRPGVCVAYRPRRTHAHRWRLSRTSLHPASREQLHAHLSFATAPPTPACYFRRLAAKRRGRSKRNGQRGGKRGYASASGRDWACELRAPVPVGASRGNRRGRKCEIKRAEVKISDYPDNQNLYFPDVY</sequence>
<evidence type="ECO:0000313" key="1">
    <source>
        <dbReference type="EMBL" id="KAL0105422.1"/>
    </source>
</evidence>
<comment type="caution">
    <text evidence="1">The sequence shown here is derived from an EMBL/GenBank/DDBJ whole genome shotgun (WGS) entry which is preliminary data.</text>
</comment>
<protein>
    <submittedName>
        <fullName evidence="1">Uncharacterized protein</fullName>
    </submittedName>
</protein>
<evidence type="ECO:0000313" key="2">
    <source>
        <dbReference type="Proteomes" id="UP001430953"/>
    </source>
</evidence>
<gene>
    <name evidence="1" type="ORF">PUN28_016816</name>
</gene>
<organism evidence="1 2">
    <name type="scientific">Cardiocondyla obscurior</name>
    <dbReference type="NCBI Taxonomy" id="286306"/>
    <lineage>
        <taxon>Eukaryota</taxon>
        <taxon>Metazoa</taxon>
        <taxon>Ecdysozoa</taxon>
        <taxon>Arthropoda</taxon>
        <taxon>Hexapoda</taxon>
        <taxon>Insecta</taxon>
        <taxon>Pterygota</taxon>
        <taxon>Neoptera</taxon>
        <taxon>Endopterygota</taxon>
        <taxon>Hymenoptera</taxon>
        <taxon>Apocrita</taxon>
        <taxon>Aculeata</taxon>
        <taxon>Formicoidea</taxon>
        <taxon>Formicidae</taxon>
        <taxon>Myrmicinae</taxon>
        <taxon>Cardiocondyla</taxon>
    </lineage>
</organism>
<dbReference type="AlphaFoldDB" id="A0AAW2EQL0"/>
<reference evidence="1 2" key="1">
    <citation type="submission" date="2023-03" db="EMBL/GenBank/DDBJ databases">
        <title>High recombination rates correlate with genetic variation in Cardiocondyla obscurior ants.</title>
        <authorList>
            <person name="Errbii M."/>
        </authorList>
    </citation>
    <scope>NUCLEOTIDE SEQUENCE [LARGE SCALE GENOMIC DNA]</scope>
    <source>
        <strain evidence="1">Alpha-2009</strain>
        <tissue evidence="1">Whole body</tissue>
    </source>
</reference>
<proteinExistence type="predicted"/>
<dbReference type="EMBL" id="JADYXP020000019">
    <property type="protein sequence ID" value="KAL0105422.1"/>
    <property type="molecule type" value="Genomic_DNA"/>
</dbReference>
<name>A0AAW2EQL0_9HYME</name>
<dbReference type="Proteomes" id="UP001430953">
    <property type="component" value="Unassembled WGS sequence"/>
</dbReference>